<dbReference type="Pfam" id="PF07593">
    <property type="entry name" value="UnbV_ASPIC"/>
    <property type="match status" value="1"/>
</dbReference>
<evidence type="ECO:0000313" key="5">
    <source>
        <dbReference type="EMBL" id="QEG18458.1"/>
    </source>
</evidence>
<dbReference type="EMBL" id="CP042910">
    <property type="protein sequence ID" value="QEG18458.1"/>
    <property type="molecule type" value="Genomic_DNA"/>
</dbReference>
<proteinExistence type="predicted"/>
<feature type="domain" description="ASPIC/UnbV" evidence="4">
    <location>
        <begin position="488"/>
        <end position="552"/>
    </location>
</feature>
<dbReference type="PROSITE" id="PS51257">
    <property type="entry name" value="PROKAR_LIPOPROTEIN"/>
    <property type="match status" value="1"/>
</dbReference>
<evidence type="ECO:0000313" key="6">
    <source>
        <dbReference type="Proteomes" id="UP000322887"/>
    </source>
</evidence>
<protein>
    <submittedName>
        <fullName evidence="5">FG-GAP repeat protein</fullName>
    </submittedName>
</protein>
<evidence type="ECO:0000259" key="4">
    <source>
        <dbReference type="Pfam" id="PF07593"/>
    </source>
</evidence>
<name>A0ABX5YSE5_9PLAN</name>
<sequence>MSLRFCFCFVWLCLSAGCGSQSPVQPPSSVNQTEDDSPSHMRFVDRTEELGIEFVYQNGEAANKYTILESIGGGVAICDYDLNGLDDLLFPGGGLFSSENQLSGLPTALFSQVSSDQFVNQSLNSGIAAARYYSHGCSVADYDNDGFPDVVITGYGGILVWHNLGDGTFEEVSEQSGLIDPSWSTSAGWGDLNGDGALDLYLTHYVDWSFKNDPLCGDAAKPQDVCPPRRFKGLDDRVFFSNGDGTFHDATKEAGLVSAGKGLGVVLGDLDEDLDLDIYVGNDTTDNFLYLNQGQGNFQEAALVRGVAVDDEAVANGSMGVDIGDYNGDGQPDLWVANYEADRFALYKNIGSGQFLYASRETGVGTIGKLFVGFGTKFGDYDSDGDEDIIVSNGHVIRYPKHTTVRQLPLLLENRGGRFQRLTFDEKSYLGMLHHGRGLATGDLDQDGDLDLVFANCNERATILDNQTETDSKSIQVRLIGTKSNRDGIGARLVFHTSQGDISRYVTGGGSYLSQNRYLVHCALPSDAKMEAFTVYWPSGKRDVCDKPLANGLLYNYVE</sequence>
<evidence type="ECO:0000256" key="1">
    <source>
        <dbReference type="ARBA" id="ARBA00022729"/>
    </source>
</evidence>
<gene>
    <name evidence="5" type="ORF">GmarT_43470</name>
</gene>
<dbReference type="Pfam" id="PF13517">
    <property type="entry name" value="FG-GAP_3"/>
    <property type="match status" value="2"/>
</dbReference>
<feature type="signal peptide" evidence="3">
    <location>
        <begin position="1"/>
        <end position="16"/>
    </location>
</feature>
<dbReference type="GeneID" id="98648820"/>
<keyword evidence="1 3" id="KW-0732">Signal</keyword>
<dbReference type="PANTHER" id="PTHR16026:SF0">
    <property type="entry name" value="CARTILAGE ACIDIC PROTEIN 1"/>
    <property type="match status" value="1"/>
</dbReference>
<dbReference type="InterPro" id="IPR013517">
    <property type="entry name" value="FG-GAP"/>
</dbReference>
<dbReference type="PANTHER" id="PTHR16026">
    <property type="entry name" value="CARTILAGE ACIDIC PROTEIN 1"/>
    <property type="match status" value="1"/>
</dbReference>
<feature type="compositionally biased region" description="Low complexity" evidence="2">
    <location>
        <begin position="20"/>
        <end position="30"/>
    </location>
</feature>
<evidence type="ECO:0000256" key="3">
    <source>
        <dbReference type="SAM" id="SignalP"/>
    </source>
</evidence>
<dbReference type="Gene3D" id="2.130.10.130">
    <property type="entry name" value="Integrin alpha, N-terminal"/>
    <property type="match status" value="2"/>
</dbReference>
<dbReference type="InterPro" id="IPR027039">
    <property type="entry name" value="Crtac1"/>
</dbReference>
<feature type="region of interest" description="Disordered" evidence="2">
    <location>
        <begin position="20"/>
        <end position="39"/>
    </location>
</feature>
<accession>A0ABX5YSE5</accession>
<dbReference type="RefSeq" id="WP_081459371.1">
    <property type="nucleotide sequence ID" value="NZ_CP042910.1"/>
</dbReference>
<dbReference type="InterPro" id="IPR028994">
    <property type="entry name" value="Integrin_alpha_N"/>
</dbReference>
<feature type="chain" id="PRO_5045855215" evidence="3">
    <location>
        <begin position="17"/>
        <end position="559"/>
    </location>
</feature>
<dbReference type="Proteomes" id="UP000322887">
    <property type="component" value="Chromosome"/>
</dbReference>
<keyword evidence="6" id="KW-1185">Reference proteome</keyword>
<evidence type="ECO:0000256" key="2">
    <source>
        <dbReference type="SAM" id="MobiDB-lite"/>
    </source>
</evidence>
<reference evidence="5 6" key="1">
    <citation type="submission" date="2019-08" db="EMBL/GenBank/DDBJ databases">
        <title>Deep-cultivation of Planctomycetes and their phenomic and genomic characterization uncovers novel biology.</title>
        <authorList>
            <person name="Wiegand S."/>
            <person name="Jogler M."/>
            <person name="Boedeker C."/>
            <person name="Pinto D."/>
            <person name="Vollmers J."/>
            <person name="Rivas-Marin E."/>
            <person name="Kohn T."/>
            <person name="Peeters S.H."/>
            <person name="Heuer A."/>
            <person name="Rast P."/>
            <person name="Oberbeckmann S."/>
            <person name="Bunk B."/>
            <person name="Jeske O."/>
            <person name="Meyerdierks A."/>
            <person name="Storesund J.E."/>
            <person name="Kallscheuer N."/>
            <person name="Luecker S."/>
            <person name="Lage O.M."/>
            <person name="Pohl T."/>
            <person name="Merkel B.J."/>
            <person name="Hornburger P."/>
            <person name="Mueller R.-W."/>
            <person name="Bruemmer F."/>
            <person name="Labrenz M."/>
            <person name="Spormann A.M."/>
            <person name="Op den Camp H."/>
            <person name="Overmann J."/>
            <person name="Amann R."/>
            <person name="Jetten M.S.M."/>
            <person name="Mascher T."/>
            <person name="Medema M.H."/>
            <person name="Devos D.P."/>
            <person name="Kaster A.-K."/>
            <person name="Ovreas L."/>
            <person name="Rohde M."/>
            <person name="Galperin M.Y."/>
            <person name="Jogler C."/>
        </authorList>
    </citation>
    <scope>NUCLEOTIDE SEQUENCE [LARGE SCALE GENOMIC DNA]</scope>
    <source>
        <strain evidence="5 6">DSM 8797</strain>
    </source>
</reference>
<organism evidence="5 6">
    <name type="scientific">Gimesia maris</name>
    <dbReference type="NCBI Taxonomy" id="122"/>
    <lineage>
        <taxon>Bacteria</taxon>
        <taxon>Pseudomonadati</taxon>
        <taxon>Planctomycetota</taxon>
        <taxon>Planctomycetia</taxon>
        <taxon>Planctomycetales</taxon>
        <taxon>Planctomycetaceae</taxon>
        <taxon>Gimesia</taxon>
    </lineage>
</organism>
<dbReference type="SUPFAM" id="SSF69318">
    <property type="entry name" value="Integrin alpha N-terminal domain"/>
    <property type="match status" value="1"/>
</dbReference>
<dbReference type="InterPro" id="IPR011519">
    <property type="entry name" value="UnbV_ASPIC"/>
</dbReference>